<reference evidence="2 3" key="1">
    <citation type="submission" date="2019-07" db="EMBL/GenBank/DDBJ databases">
        <title>The pathways for chlorine oxyanion respiration interact through the shared metabolite chlorate.</title>
        <authorList>
            <person name="Barnum T.P."/>
            <person name="Cheng Y."/>
            <person name="Hill K.A."/>
            <person name="Lucas L.N."/>
            <person name="Carlson H.K."/>
            <person name="Coates J.D."/>
        </authorList>
    </citation>
    <scope>NUCLEOTIDE SEQUENCE [LARGE SCALE GENOMIC DNA]</scope>
    <source>
        <strain evidence="2 3">SFB-3</strain>
    </source>
</reference>
<evidence type="ECO:0000313" key="3">
    <source>
        <dbReference type="Proteomes" id="UP000319502"/>
    </source>
</evidence>
<dbReference type="InterPro" id="IPR007345">
    <property type="entry name" value="Polysacch_pyruvyl_Trfase"/>
</dbReference>
<dbReference type="PANTHER" id="PTHR36836">
    <property type="entry name" value="COLANIC ACID BIOSYNTHESIS PROTEIN WCAK"/>
    <property type="match status" value="1"/>
</dbReference>
<dbReference type="AlphaFoldDB" id="A0A557QXJ2"/>
<dbReference type="OrthoDB" id="3733126at2"/>
<protein>
    <recommendedName>
        <fullName evidence="1">Polysaccharide pyruvyl transferase domain-containing protein</fullName>
    </recommendedName>
</protein>
<dbReference type="Proteomes" id="UP000319502">
    <property type="component" value="Unassembled WGS sequence"/>
</dbReference>
<keyword evidence="3" id="KW-1185">Reference proteome</keyword>
<name>A0A557QXJ2_9RHOO</name>
<dbReference type="PANTHER" id="PTHR36836:SF1">
    <property type="entry name" value="COLANIC ACID BIOSYNTHESIS PROTEIN WCAK"/>
    <property type="match status" value="1"/>
</dbReference>
<dbReference type="Pfam" id="PF04230">
    <property type="entry name" value="PS_pyruv_trans"/>
    <property type="match status" value="1"/>
</dbReference>
<gene>
    <name evidence="2" type="ORF">FHP91_08070</name>
</gene>
<accession>A0A557QXJ2</accession>
<organism evidence="2 3">
    <name type="scientific">Denitromonas halophila</name>
    <dbReference type="NCBI Taxonomy" id="1629404"/>
    <lineage>
        <taxon>Bacteria</taxon>
        <taxon>Pseudomonadati</taxon>
        <taxon>Pseudomonadota</taxon>
        <taxon>Betaproteobacteria</taxon>
        <taxon>Rhodocyclales</taxon>
        <taxon>Zoogloeaceae</taxon>
        <taxon>Denitromonas</taxon>
    </lineage>
</organism>
<feature type="domain" description="Polysaccharide pyruvyl transferase" evidence="1">
    <location>
        <begin position="22"/>
        <end position="351"/>
    </location>
</feature>
<proteinExistence type="predicted"/>
<comment type="caution">
    <text evidence="2">The sequence shown here is derived from an EMBL/GenBank/DDBJ whole genome shotgun (WGS) entry which is preliminary data.</text>
</comment>
<dbReference type="EMBL" id="VMNK01000006">
    <property type="protein sequence ID" value="TVO57621.1"/>
    <property type="molecule type" value="Genomic_DNA"/>
</dbReference>
<evidence type="ECO:0000259" key="1">
    <source>
        <dbReference type="Pfam" id="PF04230"/>
    </source>
</evidence>
<evidence type="ECO:0000313" key="2">
    <source>
        <dbReference type="EMBL" id="TVO57621.1"/>
    </source>
</evidence>
<dbReference type="RefSeq" id="WP_144309088.1">
    <property type="nucleotide sequence ID" value="NZ_VMNK01000006.1"/>
</dbReference>
<sequence>MGKKNSTPKINIFVTGGWGYGNIGDDAILLATLNSVHERLPDAALHLTSFNPQETKFHHSLGSIYSFHYYLDLRNWRGRLTFIRFTIWLALRLFGIRAPGLVGQGFAELLNQLENADLVLMAGGGYFNDRWRGSFLARIAEICASKAAGKPVIVYGQTVGPFASKFARILMPRVLKFVDRVAYRDVQSEQVLRSFRYPMSRAVLTADEANLISVAEKEKRIGTQSQTALPRIGVMIQKFRPYEGADGTKPFSLVADEGVYFATIVDALVSLGRDLCTDYVFLPSTTWDIDFCNSVRERVQEKLDKTFELVVDRPVAEYLECCRSVDLMLSTNMHPIILASAAGVPCVAISYFYKVDDFMDSIGLSAFVIRIDEVTESGVVDLVKLALKSKSRIGEQMLTDLEVVRSRARKNADQLVALAAASA</sequence>